<sequence length="97" mass="10849">MTRQWNERSLTDTHTSILTLLYWLCSEFVMKAHHIGTSSLTGITTLNGMSLISSHIVNTLNLGNEYTSLRKATDRMATEDKTPEGQLNTTFTTKEAA</sequence>
<protein>
    <submittedName>
        <fullName evidence="2">Uncharacterized protein</fullName>
    </submittedName>
</protein>
<reference evidence="2" key="1">
    <citation type="submission" date="2023-11" db="EMBL/GenBank/DDBJ databases">
        <title>Genome assemblies of two species of porcelain crab, Petrolisthes cinctipes and Petrolisthes manimaculis (Anomura: Porcellanidae).</title>
        <authorList>
            <person name="Angst P."/>
        </authorList>
    </citation>
    <scope>NUCLEOTIDE SEQUENCE</scope>
    <source>
        <strain evidence="2">PB745_02</strain>
        <tissue evidence="2">Gill</tissue>
    </source>
</reference>
<feature type="region of interest" description="Disordered" evidence="1">
    <location>
        <begin position="74"/>
        <end position="97"/>
    </location>
</feature>
<name>A0AAE1Q4X2_9EUCA</name>
<evidence type="ECO:0000256" key="1">
    <source>
        <dbReference type="SAM" id="MobiDB-lite"/>
    </source>
</evidence>
<organism evidence="2 3">
    <name type="scientific">Petrolisthes manimaculis</name>
    <dbReference type="NCBI Taxonomy" id="1843537"/>
    <lineage>
        <taxon>Eukaryota</taxon>
        <taxon>Metazoa</taxon>
        <taxon>Ecdysozoa</taxon>
        <taxon>Arthropoda</taxon>
        <taxon>Crustacea</taxon>
        <taxon>Multicrustacea</taxon>
        <taxon>Malacostraca</taxon>
        <taxon>Eumalacostraca</taxon>
        <taxon>Eucarida</taxon>
        <taxon>Decapoda</taxon>
        <taxon>Pleocyemata</taxon>
        <taxon>Anomura</taxon>
        <taxon>Galatheoidea</taxon>
        <taxon>Porcellanidae</taxon>
        <taxon>Petrolisthes</taxon>
    </lineage>
</organism>
<comment type="caution">
    <text evidence="2">The sequence shown here is derived from an EMBL/GenBank/DDBJ whole genome shotgun (WGS) entry which is preliminary data.</text>
</comment>
<evidence type="ECO:0000313" key="2">
    <source>
        <dbReference type="EMBL" id="KAK4319958.1"/>
    </source>
</evidence>
<dbReference type="Proteomes" id="UP001292094">
    <property type="component" value="Unassembled WGS sequence"/>
</dbReference>
<feature type="compositionally biased region" description="Polar residues" evidence="1">
    <location>
        <begin position="85"/>
        <end position="97"/>
    </location>
</feature>
<accession>A0AAE1Q4X2</accession>
<feature type="compositionally biased region" description="Basic and acidic residues" evidence="1">
    <location>
        <begin position="74"/>
        <end position="83"/>
    </location>
</feature>
<evidence type="ECO:0000313" key="3">
    <source>
        <dbReference type="Proteomes" id="UP001292094"/>
    </source>
</evidence>
<keyword evidence="3" id="KW-1185">Reference proteome</keyword>
<gene>
    <name evidence="2" type="ORF">Pmani_009160</name>
</gene>
<dbReference type="AlphaFoldDB" id="A0AAE1Q4X2"/>
<dbReference type="EMBL" id="JAWZYT010000706">
    <property type="protein sequence ID" value="KAK4319958.1"/>
    <property type="molecule type" value="Genomic_DNA"/>
</dbReference>
<proteinExistence type="predicted"/>